<evidence type="ECO:0000313" key="2">
    <source>
        <dbReference type="Proteomes" id="UP000198211"/>
    </source>
</evidence>
<accession>A0A225VVD4</accession>
<gene>
    <name evidence="1" type="ORF">PHMEG_00017897</name>
</gene>
<dbReference type="EMBL" id="NBNE01002804">
    <property type="protein sequence ID" value="OWZ09406.1"/>
    <property type="molecule type" value="Genomic_DNA"/>
</dbReference>
<comment type="caution">
    <text evidence="1">The sequence shown here is derived from an EMBL/GenBank/DDBJ whole genome shotgun (WGS) entry which is preliminary data.</text>
</comment>
<name>A0A225VVD4_9STRA</name>
<proteinExistence type="predicted"/>
<dbReference type="Proteomes" id="UP000198211">
    <property type="component" value="Unassembled WGS sequence"/>
</dbReference>
<reference evidence="2" key="1">
    <citation type="submission" date="2017-03" db="EMBL/GenBank/DDBJ databases">
        <title>Phytopthora megakarya and P. palmivora, two closely related causual agents of cacao black pod achieved similar genome size and gene model numbers by different mechanisms.</title>
        <authorList>
            <person name="Ali S."/>
            <person name="Shao J."/>
            <person name="Larry D.J."/>
            <person name="Kronmiller B."/>
            <person name="Shen D."/>
            <person name="Strem M.D."/>
            <person name="Melnick R.L."/>
            <person name="Guiltinan M.J."/>
            <person name="Tyler B.M."/>
            <person name="Meinhardt L.W."/>
            <person name="Bailey B.A."/>
        </authorList>
    </citation>
    <scope>NUCLEOTIDE SEQUENCE [LARGE SCALE GENOMIC DNA]</scope>
    <source>
        <strain evidence="2">zdho120</strain>
    </source>
</reference>
<organism evidence="1 2">
    <name type="scientific">Phytophthora megakarya</name>
    <dbReference type="NCBI Taxonomy" id="4795"/>
    <lineage>
        <taxon>Eukaryota</taxon>
        <taxon>Sar</taxon>
        <taxon>Stramenopiles</taxon>
        <taxon>Oomycota</taxon>
        <taxon>Peronosporomycetes</taxon>
        <taxon>Peronosporales</taxon>
        <taxon>Peronosporaceae</taxon>
        <taxon>Phytophthora</taxon>
    </lineage>
</organism>
<evidence type="ECO:0000313" key="1">
    <source>
        <dbReference type="EMBL" id="OWZ09406.1"/>
    </source>
</evidence>
<sequence>MLRKSRSGTETLQDTRADSALVPRMKYPDVTVATVAVSSKVRDALLVFGSRLRTKLLLHDTRSQSGCGRDEETRMEMDRCVVAAVRCGQTGLDCCADLGTGCPRSSLFPYTSDFAIRCALVIQCMTRKPLS</sequence>
<protein>
    <submittedName>
        <fullName evidence="1">Uncharacterized protein</fullName>
    </submittedName>
</protein>
<dbReference type="AlphaFoldDB" id="A0A225VVD4"/>
<keyword evidence="2" id="KW-1185">Reference proteome</keyword>